<dbReference type="VEuPathDB" id="TrichDB:TVAGG3_0930480"/>
<dbReference type="SMR" id="A2G2G1"/>
<dbReference type="GO" id="GO:0005525">
    <property type="term" value="F:GTP binding"/>
    <property type="evidence" value="ECO:0007669"/>
    <property type="project" value="InterPro"/>
</dbReference>
<comment type="subcellular location">
    <subcellularLocation>
        <location evidence="1">Endomembrane system</location>
    </subcellularLocation>
</comment>
<dbReference type="PROSITE" id="PS51421">
    <property type="entry name" value="RAS"/>
    <property type="match status" value="1"/>
</dbReference>
<comment type="similarity">
    <text evidence="2">Belongs to the small GTPase superfamily. Rab family.</text>
</comment>
<dbReference type="PROSITE" id="PS51420">
    <property type="entry name" value="RHO"/>
    <property type="match status" value="1"/>
</dbReference>
<dbReference type="InParanoid" id="A2G2G1"/>
<dbReference type="AlphaFoldDB" id="A2G2G1"/>
<dbReference type="SMART" id="SM00174">
    <property type="entry name" value="RHO"/>
    <property type="match status" value="1"/>
</dbReference>
<keyword evidence="4" id="KW-0472">Membrane</keyword>
<dbReference type="PROSITE" id="PS51419">
    <property type="entry name" value="RAB"/>
    <property type="match status" value="1"/>
</dbReference>
<evidence type="ECO:0000313" key="6">
    <source>
        <dbReference type="Proteomes" id="UP000001542"/>
    </source>
</evidence>
<dbReference type="GO" id="GO:0006887">
    <property type="term" value="P:exocytosis"/>
    <property type="evidence" value="ECO:0000318"/>
    <property type="project" value="GO_Central"/>
</dbReference>
<protein>
    <submittedName>
        <fullName evidence="5">Small GTP-binding protein, putative</fullName>
    </submittedName>
</protein>
<dbReference type="PRINTS" id="PR00449">
    <property type="entry name" value="RASTRNSFRMNG"/>
</dbReference>
<proteinExistence type="inferred from homology"/>
<evidence type="ECO:0000256" key="1">
    <source>
        <dbReference type="ARBA" id="ARBA00004308"/>
    </source>
</evidence>
<dbReference type="PANTHER" id="PTHR47979">
    <property type="entry name" value="DRAB11-RELATED"/>
    <property type="match status" value="1"/>
</dbReference>
<dbReference type="SMART" id="SM00177">
    <property type="entry name" value="ARF"/>
    <property type="match status" value="1"/>
</dbReference>
<dbReference type="GO" id="GO:0016020">
    <property type="term" value="C:membrane"/>
    <property type="evidence" value="ECO:0000318"/>
    <property type="project" value="GO_Central"/>
</dbReference>
<dbReference type="SUPFAM" id="SSF52540">
    <property type="entry name" value="P-loop containing nucleoside triphosphate hydrolases"/>
    <property type="match status" value="1"/>
</dbReference>
<dbReference type="KEGG" id="tva:4746322"/>
<evidence type="ECO:0000256" key="3">
    <source>
        <dbReference type="ARBA" id="ARBA00022741"/>
    </source>
</evidence>
<dbReference type="PROSITE" id="PS51417">
    <property type="entry name" value="ARF"/>
    <property type="match status" value="1"/>
</dbReference>
<dbReference type="OMA" id="FEDINHW"/>
<reference evidence="5" key="2">
    <citation type="journal article" date="2007" name="Science">
        <title>Draft genome sequence of the sexually transmitted pathogen Trichomonas vaginalis.</title>
        <authorList>
            <person name="Carlton J.M."/>
            <person name="Hirt R.P."/>
            <person name="Silva J.C."/>
            <person name="Delcher A.L."/>
            <person name="Schatz M."/>
            <person name="Zhao Q."/>
            <person name="Wortman J.R."/>
            <person name="Bidwell S.L."/>
            <person name="Alsmark U.C.M."/>
            <person name="Besteiro S."/>
            <person name="Sicheritz-Ponten T."/>
            <person name="Noel C.J."/>
            <person name="Dacks J.B."/>
            <person name="Foster P.G."/>
            <person name="Simillion C."/>
            <person name="Van de Peer Y."/>
            <person name="Miranda-Saavedra D."/>
            <person name="Barton G.J."/>
            <person name="Westrop G.D."/>
            <person name="Mueller S."/>
            <person name="Dessi D."/>
            <person name="Fiori P.L."/>
            <person name="Ren Q."/>
            <person name="Paulsen I."/>
            <person name="Zhang H."/>
            <person name="Bastida-Corcuera F.D."/>
            <person name="Simoes-Barbosa A."/>
            <person name="Brown M.T."/>
            <person name="Hayes R.D."/>
            <person name="Mukherjee M."/>
            <person name="Okumura C.Y."/>
            <person name="Schneider R."/>
            <person name="Smith A.J."/>
            <person name="Vanacova S."/>
            <person name="Villalvazo M."/>
            <person name="Haas B.J."/>
            <person name="Pertea M."/>
            <person name="Feldblyum T.V."/>
            <person name="Utterback T.R."/>
            <person name="Shu C.L."/>
            <person name="Osoegawa K."/>
            <person name="de Jong P.J."/>
            <person name="Hrdy I."/>
            <person name="Horvathova L."/>
            <person name="Zubacova Z."/>
            <person name="Dolezal P."/>
            <person name="Malik S.B."/>
            <person name="Logsdon J.M. Jr."/>
            <person name="Henze K."/>
            <person name="Gupta A."/>
            <person name="Wang C.C."/>
            <person name="Dunne R.L."/>
            <person name="Upcroft J.A."/>
            <person name="Upcroft P."/>
            <person name="White O."/>
            <person name="Salzberg S.L."/>
            <person name="Tang P."/>
            <person name="Chiu C.-H."/>
            <person name="Lee Y.-S."/>
            <person name="Embley T.M."/>
            <person name="Coombs G.H."/>
            <person name="Mottram J.C."/>
            <person name="Tachezy J."/>
            <person name="Fraser-Liggett C.M."/>
            <person name="Johnson P.J."/>
        </authorList>
    </citation>
    <scope>NUCLEOTIDE SEQUENCE [LARGE SCALE GENOMIC DNA]</scope>
    <source>
        <strain evidence="5">G3</strain>
    </source>
</reference>
<dbReference type="EMBL" id="DS114283">
    <property type="protein sequence ID" value="EAX88661.1"/>
    <property type="molecule type" value="Genomic_DNA"/>
</dbReference>
<gene>
    <name evidence="5" type="ORF">TVAG_459760</name>
</gene>
<sequence length="196" mass="22010">MAEFQSQSLKCIVIGSSGVGKTALTKRLIENKFYERLQSTIGVEYETTTVEVDGEMVKLNVWDTAGQEKFRSISRAYFREALVVLLVFDLTDKQSFEDINHWLSDVRQLCDPRASIMLVANKSDLAAERLVSVAELQNYASNHNLEFIETSAYTGANVREAFVRTSAKIWRTIKAESTTNNSFNIVTTSNKKSGCC</sequence>
<dbReference type="InterPro" id="IPR001806">
    <property type="entry name" value="Small_GTPase"/>
</dbReference>
<dbReference type="SMART" id="SM00176">
    <property type="entry name" value="RAN"/>
    <property type="match status" value="1"/>
</dbReference>
<dbReference type="SMART" id="SM00173">
    <property type="entry name" value="RAS"/>
    <property type="match status" value="1"/>
</dbReference>
<dbReference type="NCBIfam" id="TIGR00231">
    <property type="entry name" value="small_GTP"/>
    <property type="match status" value="1"/>
</dbReference>
<dbReference type="RefSeq" id="XP_001301591.1">
    <property type="nucleotide sequence ID" value="XM_001301590.1"/>
</dbReference>
<dbReference type="GO" id="GO:0012505">
    <property type="term" value="C:endomembrane system"/>
    <property type="evidence" value="ECO:0007669"/>
    <property type="project" value="UniProtKB-SubCell"/>
</dbReference>
<dbReference type="GO" id="GO:0003924">
    <property type="term" value="F:GTPase activity"/>
    <property type="evidence" value="ECO:0000318"/>
    <property type="project" value="GO_Central"/>
</dbReference>
<dbReference type="Pfam" id="PF00071">
    <property type="entry name" value="Ras"/>
    <property type="match status" value="1"/>
</dbReference>
<dbReference type="STRING" id="5722.A2G2G1"/>
<dbReference type="VEuPathDB" id="TrichDB:TVAG_459760"/>
<dbReference type="eggNOG" id="KOG0098">
    <property type="taxonomic scope" value="Eukaryota"/>
</dbReference>
<evidence type="ECO:0000256" key="4">
    <source>
        <dbReference type="ARBA" id="ARBA00023136"/>
    </source>
</evidence>
<organism evidence="5 6">
    <name type="scientific">Trichomonas vaginalis (strain ATCC PRA-98 / G3)</name>
    <dbReference type="NCBI Taxonomy" id="412133"/>
    <lineage>
        <taxon>Eukaryota</taxon>
        <taxon>Metamonada</taxon>
        <taxon>Parabasalia</taxon>
        <taxon>Trichomonadida</taxon>
        <taxon>Trichomonadidae</taxon>
        <taxon>Trichomonas</taxon>
    </lineage>
</organism>
<dbReference type="InterPro" id="IPR050209">
    <property type="entry name" value="Rab_GTPases_membrane_traffic"/>
</dbReference>
<evidence type="ECO:0000256" key="2">
    <source>
        <dbReference type="ARBA" id="ARBA00006270"/>
    </source>
</evidence>
<name>A2G2G1_TRIV3</name>
<dbReference type="CDD" id="cd00154">
    <property type="entry name" value="Rab"/>
    <property type="match status" value="1"/>
</dbReference>
<accession>A2G2G1</accession>
<dbReference type="Proteomes" id="UP000001542">
    <property type="component" value="Unassembled WGS sequence"/>
</dbReference>
<evidence type="ECO:0000313" key="5">
    <source>
        <dbReference type="EMBL" id="EAX88661.1"/>
    </source>
</evidence>
<keyword evidence="6" id="KW-1185">Reference proteome</keyword>
<dbReference type="SMART" id="SM00175">
    <property type="entry name" value="RAB"/>
    <property type="match status" value="1"/>
</dbReference>
<dbReference type="InterPro" id="IPR027417">
    <property type="entry name" value="P-loop_NTPase"/>
</dbReference>
<reference evidence="5" key="1">
    <citation type="submission" date="2006-10" db="EMBL/GenBank/DDBJ databases">
        <authorList>
            <person name="Amadeo P."/>
            <person name="Zhao Q."/>
            <person name="Wortman J."/>
            <person name="Fraser-Liggett C."/>
            <person name="Carlton J."/>
        </authorList>
    </citation>
    <scope>NUCLEOTIDE SEQUENCE</scope>
    <source>
        <strain evidence="5">G3</strain>
    </source>
</reference>
<keyword evidence="3" id="KW-0547">Nucleotide-binding</keyword>
<dbReference type="FunFam" id="3.40.50.300:FF:000586">
    <property type="entry name" value="Rab family GTPase"/>
    <property type="match status" value="1"/>
</dbReference>
<dbReference type="Gene3D" id="3.40.50.300">
    <property type="entry name" value="P-loop containing nucleotide triphosphate hydrolases"/>
    <property type="match status" value="1"/>
</dbReference>
<dbReference type="InterPro" id="IPR005225">
    <property type="entry name" value="Small_GTP-bd"/>
</dbReference>